<organism evidence="1 2">
    <name type="scientific">Lacimicrobium alkaliphilum</name>
    <dbReference type="NCBI Taxonomy" id="1526571"/>
    <lineage>
        <taxon>Bacteria</taxon>
        <taxon>Pseudomonadati</taxon>
        <taxon>Pseudomonadota</taxon>
        <taxon>Gammaproteobacteria</taxon>
        <taxon>Alteromonadales</taxon>
        <taxon>Alteromonadaceae</taxon>
        <taxon>Lacimicrobium</taxon>
    </lineage>
</organism>
<comment type="caution">
    <text evidence="1">The sequence shown here is derived from an EMBL/GenBank/DDBJ whole genome shotgun (WGS) entry which is preliminary data.</text>
</comment>
<gene>
    <name evidence="1" type="ORF">GCM10011357_09930</name>
</gene>
<dbReference type="RefSeq" id="WP_099033929.1">
    <property type="nucleotide sequence ID" value="NZ_BMGJ01000003.1"/>
</dbReference>
<dbReference type="InterPro" id="IPR007413">
    <property type="entry name" value="YcjX-like"/>
</dbReference>
<evidence type="ECO:0000313" key="2">
    <source>
        <dbReference type="Proteomes" id="UP000614272"/>
    </source>
</evidence>
<dbReference type="Proteomes" id="UP000614272">
    <property type="component" value="Unassembled WGS sequence"/>
</dbReference>
<sequence>MTSGLHQKTIKKIRSKAQLAAARVTDRHVRLAVTGLSGAGKTAFITSLVNQLLEANHGADLPFFSPARQGRLVGAQRVSQPDLQLARFEYEQGMSALNQDCPQWPAPTRGVSQIRINIRYQHAQRFRRLFADTSTLVLDIIDYPGEWLLDLPLLGMGFDSWSAFCEQQLQQPERQHLATDFVAQLKQTDWLAAADEMQLKGLADAYRSYLHQCKRAGLELIQPGRFVLPGELEGAPILQFVPVPETLRKQGDKGVPEGSNLAVVIERFRQYKEKVIKPFYHNYFKQFDRQIILVDCLSALNRGEQSFQELQEAINWLLKSFDYGNNSLVRRLFSSRIDKLVFAASKADHITPDQQDNLIRLLESMVHSARQDITYRGSKIQTTALAAIRASQVGKTEYQGNMLSVLRGRDLDGKPIMLYPGDVPSCCPRKEFWQSQQFSFPAFAPPKRDAMSALPHIRMDQLLEFLLSDKVQ</sequence>
<protein>
    <recommendedName>
        <fullName evidence="3">ATPase</fullName>
    </recommendedName>
</protein>
<dbReference type="SUPFAM" id="SSF52540">
    <property type="entry name" value="P-loop containing nucleoside triphosphate hydrolases"/>
    <property type="match status" value="1"/>
</dbReference>
<name>A0ABQ1R310_9ALTE</name>
<dbReference type="EMBL" id="BMGJ01000003">
    <property type="protein sequence ID" value="GGD56350.1"/>
    <property type="molecule type" value="Genomic_DNA"/>
</dbReference>
<reference evidence="2" key="1">
    <citation type="journal article" date="2019" name="Int. J. Syst. Evol. Microbiol.">
        <title>The Global Catalogue of Microorganisms (GCM) 10K type strain sequencing project: providing services to taxonomists for standard genome sequencing and annotation.</title>
        <authorList>
            <consortium name="The Broad Institute Genomics Platform"/>
            <consortium name="The Broad Institute Genome Sequencing Center for Infectious Disease"/>
            <person name="Wu L."/>
            <person name="Ma J."/>
        </authorList>
    </citation>
    <scope>NUCLEOTIDE SEQUENCE [LARGE SCALE GENOMIC DNA]</scope>
    <source>
        <strain evidence="2">CGMCC 1.12923</strain>
    </source>
</reference>
<evidence type="ECO:0000313" key="1">
    <source>
        <dbReference type="EMBL" id="GGD56350.1"/>
    </source>
</evidence>
<evidence type="ECO:0008006" key="3">
    <source>
        <dbReference type="Google" id="ProtNLM"/>
    </source>
</evidence>
<dbReference type="InterPro" id="IPR027417">
    <property type="entry name" value="P-loop_NTPase"/>
</dbReference>
<dbReference type="PIRSF" id="PIRSF019381">
    <property type="entry name" value="YcjX"/>
    <property type="match status" value="1"/>
</dbReference>
<accession>A0ABQ1R310</accession>
<proteinExistence type="predicted"/>
<keyword evidence="2" id="KW-1185">Reference proteome</keyword>
<dbReference type="PANTHER" id="PTHR38605:SF1">
    <property type="entry name" value="ATPASE"/>
    <property type="match status" value="1"/>
</dbReference>
<dbReference type="PANTHER" id="PTHR38605">
    <property type="entry name" value="ATPASE-RELATED"/>
    <property type="match status" value="1"/>
</dbReference>
<dbReference type="Pfam" id="PF04317">
    <property type="entry name" value="DUF463"/>
    <property type="match status" value="1"/>
</dbReference>